<evidence type="ECO:0000256" key="4">
    <source>
        <dbReference type="ARBA" id="ARBA00022912"/>
    </source>
</evidence>
<feature type="compositionally biased region" description="Polar residues" evidence="5">
    <location>
        <begin position="495"/>
        <end position="512"/>
    </location>
</feature>
<comment type="similarity">
    <text evidence="1">Belongs to the protein-tyrosine phosphatase family. Non-receptor class dual specificity subfamily.</text>
</comment>
<accession>A0A9P5XZ52</accession>
<evidence type="ECO:0000259" key="8">
    <source>
        <dbReference type="PROSITE" id="PS50206"/>
    </source>
</evidence>
<dbReference type="InterPro" id="IPR000340">
    <property type="entry name" value="Dual-sp_phosphatase_cat-dom"/>
</dbReference>
<dbReference type="InterPro" id="IPR020422">
    <property type="entry name" value="TYR_PHOSPHATASE_DUAL_dom"/>
</dbReference>
<reference evidence="9" key="1">
    <citation type="submission" date="2020-11" db="EMBL/GenBank/DDBJ databases">
        <authorList>
            <consortium name="DOE Joint Genome Institute"/>
            <person name="Ahrendt S."/>
            <person name="Riley R."/>
            <person name="Andreopoulos W."/>
            <person name="Labutti K."/>
            <person name="Pangilinan J."/>
            <person name="Ruiz-Duenas F.J."/>
            <person name="Barrasa J.M."/>
            <person name="Sanchez-Garcia M."/>
            <person name="Camarero S."/>
            <person name="Miyauchi S."/>
            <person name="Serrano A."/>
            <person name="Linde D."/>
            <person name="Babiker R."/>
            <person name="Drula E."/>
            <person name="Ayuso-Fernandez I."/>
            <person name="Pacheco R."/>
            <person name="Padilla G."/>
            <person name="Ferreira P."/>
            <person name="Barriuso J."/>
            <person name="Kellner H."/>
            <person name="Castanera R."/>
            <person name="Alfaro M."/>
            <person name="Ramirez L."/>
            <person name="Pisabarro A.G."/>
            <person name="Kuo A."/>
            <person name="Tritt A."/>
            <person name="Lipzen A."/>
            <person name="He G."/>
            <person name="Yan M."/>
            <person name="Ng V."/>
            <person name="Cullen D."/>
            <person name="Martin F."/>
            <person name="Rosso M.-N."/>
            <person name="Henrissat B."/>
            <person name="Hibbett D."/>
            <person name="Martinez A.T."/>
            <person name="Grigoriev I.V."/>
        </authorList>
    </citation>
    <scope>NUCLEOTIDE SEQUENCE</scope>
    <source>
        <strain evidence="9">CBS 247.69</strain>
    </source>
</reference>
<feature type="region of interest" description="Disordered" evidence="5">
    <location>
        <begin position="492"/>
        <end position="512"/>
    </location>
</feature>
<feature type="region of interest" description="Disordered" evidence="5">
    <location>
        <begin position="164"/>
        <end position="187"/>
    </location>
</feature>
<dbReference type="GO" id="GO:0004725">
    <property type="term" value="F:protein tyrosine phosphatase activity"/>
    <property type="evidence" value="ECO:0007669"/>
    <property type="project" value="UniProtKB-EC"/>
</dbReference>
<dbReference type="FunFam" id="3.90.190.10:FF:000120">
    <property type="entry name" value="MAP kinase phosphatase, putative"/>
    <property type="match status" value="1"/>
</dbReference>
<feature type="compositionally biased region" description="Pro residues" evidence="5">
    <location>
        <begin position="419"/>
        <end position="438"/>
    </location>
</feature>
<evidence type="ECO:0000259" key="6">
    <source>
        <dbReference type="PROSITE" id="PS50054"/>
    </source>
</evidence>
<feature type="compositionally biased region" description="Gly residues" evidence="5">
    <location>
        <begin position="773"/>
        <end position="785"/>
    </location>
</feature>
<evidence type="ECO:0000256" key="2">
    <source>
        <dbReference type="ARBA" id="ARBA00013064"/>
    </source>
</evidence>
<keyword evidence="4" id="KW-0904">Protein phosphatase</keyword>
<evidence type="ECO:0000313" key="10">
    <source>
        <dbReference type="Proteomes" id="UP000807353"/>
    </source>
</evidence>
<dbReference type="SUPFAM" id="SSF52799">
    <property type="entry name" value="(Phosphotyrosine protein) phosphatases II"/>
    <property type="match status" value="1"/>
</dbReference>
<dbReference type="PANTHER" id="PTHR10159">
    <property type="entry name" value="DUAL SPECIFICITY PROTEIN PHOSPHATASE"/>
    <property type="match status" value="1"/>
</dbReference>
<feature type="domain" description="Tyrosine-protein phosphatase" evidence="6">
    <location>
        <begin position="566"/>
        <end position="715"/>
    </location>
</feature>
<dbReference type="Pfam" id="PF00782">
    <property type="entry name" value="DSPc"/>
    <property type="match status" value="1"/>
</dbReference>
<evidence type="ECO:0000256" key="1">
    <source>
        <dbReference type="ARBA" id="ARBA00008601"/>
    </source>
</evidence>
<keyword evidence="10" id="KW-1185">Reference proteome</keyword>
<evidence type="ECO:0000313" key="9">
    <source>
        <dbReference type="EMBL" id="KAF9460442.1"/>
    </source>
</evidence>
<dbReference type="PROSITE" id="PS50206">
    <property type="entry name" value="RHODANESE_3"/>
    <property type="match status" value="1"/>
</dbReference>
<feature type="domain" description="Tyrosine specific protein phosphatases" evidence="7">
    <location>
        <begin position="632"/>
        <end position="696"/>
    </location>
</feature>
<evidence type="ECO:0000256" key="5">
    <source>
        <dbReference type="SAM" id="MobiDB-lite"/>
    </source>
</evidence>
<name>A0A9P5XZ52_9AGAR</name>
<dbReference type="AlphaFoldDB" id="A0A9P5XZ52"/>
<dbReference type="InterPro" id="IPR036873">
    <property type="entry name" value="Rhodanese-like_dom_sf"/>
</dbReference>
<dbReference type="PROSITE" id="PS50056">
    <property type="entry name" value="TYR_PHOSPHATASE_2"/>
    <property type="match status" value="1"/>
</dbReference>
<dbReference type="EMBL" id="MU150298">
    <property type="protein sequence ID" value="KAF9460442.1"/>
    <property type="molecule type" value="Genomic_DNA"/>
</dbReference>
<feature type="region of interest" description="Disordered" evidence="5">
    <location>
        <begin position="112"/>
        <end position="151"/>
    </location>
</feature>
<gene>
    <name evidence="9" type="ORF">BDZ94DRAFT_922113</name>
</gene>
<sequence>MPPPKRFRPPNINLTLASEKRGPNIELEAESPLTLSESTSGEDDIDLEDTLQLSSDESSPATSPIVPILNLDISDDESSSDDISKDLEALEQLRRSVKKNLRLRPIRSHSALPKVSLDMDNHSTPKSPYPPSTAPWRDLDPASATSPASSTASSYFTPLTEAYASSPPSAQLPVPNPSSSTRPIQPGDLYERLTSTKRPLLIDTRLPASHVAFHIQHSINIAIPSLILKRCRKPGGGFQSLDALRQFITTEESKQSWDEVMSPNGPWDGSVVIYDDEMDPKEQNNIGVVAWALIPVLTPLLNGGSVDYLQGGISAGGHHPDLETLISSGGDFDFGFNVDSPPPQAGGGGLKKGGGLFQLDTQTASRSKVLPEIEPSSVTSTKAPSPPPRSPMPLMPGAITSSRVSLHTPGHSANIMDPTPSPPPSQVSFRRPPPPRRPSVPGLRRIDTKSAERLNANLPKLSVRTRPVRSATLAVPPSLSLNLQPPASPSHLNLAYSNHSPPGSARWTPSSPSAHDLSNFLTPYYTPPHTPGTPKPFLPPSPSTAKPELENLDDPPTTEEAFPEFTISTILPNFLYLGPELTEPEHVEELRELGVRRILNIAAECDDDNGLNLREVFEKYYKIPMRDTVEEENIAQGVKEVCEILDDARLHSAPTYVHCKAGKSRSVTAVMAYLIHANHWTLSRAYAFVLERRKGISPNIGFVSELMTFEEQELGGKSIGVHPSAPAGTSQHDQPGHPKQQENYGSAIGGNRRGGHVRESLPPAIGGTDNGMVDGGVGGIGGPISAGGLMDRINGDSGQEMEIKDSSGRYRHARRAPVDENTLQPMRRVSKAGLESSAYS</sequence>
<dbReference type="OrthoDB" id="273181at2759"/>
<dbReference type="InterPro" id="IPR029021">
    <property type="entry name" value="Prot-tyrosine_phosphatase-like"/>
</dbReference>
<dbReference type="GO" id="GO:0043409">
    <property type="term" value="P:negative regulation of MAPK cascade"/>
    <property type="evidence" value="ECO:0007669"/>
    <property type="project" value="TreeGrafter"/>
</dbReference>
<feature type="compositionally biased region" description="Polar residues" evidence="5">
    <location>
        <begin position="51"/>
        <end position="62"/>
    </location>
</feature>
<dbReference type="SMART" id="SM00195">
    <property type="entry name" value="DSPc"/>
    <property type="match status" value="1"/>
</dbReference>
<dbReference type="Gene3D" id="3.90.190.10">
    <property type="entry name" value="Protein tyrosine phosphatase superfamily"/>
    <property type="match status" value="1"/>
</dbReference>
<dbReference type="PANTHER" id="PTHR10159:SF530">
    <property type="entry name" value="DUAL SPECIFICITY PROTEIN PHOSPHATASE DDB_G0271350-RELATED"/>
    <property type="match status" value="1"/>
</dbReference>
<feature type="compositionally biased region" description="Pro residues" evidence="5">
    <location>
        <begin position="384"/>
        <end position="394"/>
    </location>
</feature>
<dbReference type="Gene3D" id="3.40.250.10">
    <property type="entry name" value="Rhodanese-like domain"/>
    <property type="match status" value="1"/>
</dbReference>
<comment type="caution">
    <text evidence="9">The sequence shown here is derived from an EMBL/GenBank/DDBJ whole genome shotgun (WGS) entry which is preliminary data.</text>
</comment>
<dbReference type="InterPro" id="IPR001763">
    <property type="entry name" value="Rhodanese-like_dom"/>
</dbReference>
<dbReference type="SUPFAM" id="SSF52821">
    <property type="entry name" value="Rhodanese/Cell cycle control phosphatase"/>
    <property type="match status" value="1"/>
</dbReference>
<protein>
    <recommendedName>
        <fullName evidence="2">protein-tyrosine-phosphatase</fullName>
        <ecNumber evidence="2">3.1.3.48</ecNumber>
    </recommendedName>
</protein>
<organism evidence="9 10">
    <name type="scientific">Collybia nuda</name>
    <dbReference type="NCBI Taxonomy" id="64659"/>
    <lineage>
        <taxon>Eukaryota</taxon>
        <taxon>Fungi</taxon>
        <taxon>Dikarya</taxon>
        <taxon>Basidiomycota</taxon>
        <taxon>Agaricomycotina</taxon>
        <taxon>Agaricomycetes</taxon>
        <taxon>Agaricomycetidae</taxon>
        <taxon>Agaricales</taxon>
        <taxon>Tricholomatineae</taxon>
        <taxon>Clitocybaceae</taxon>
        <taxon>Collybia</taxon>
    </lineage>
</organism>
<feature type="domain" description="Rhodanese" evidence="8">
    <location>
        <begin position="195"/>
        <end position="324"/>
    </location>
</feature>
<keyword evidence="3" id="KW-0378">Hydrolase</keyword>
<evidence type="ECO:0000256" key="3">
    <source>
        <dbReference type="ARBA" id="ARBA00022801"/>
    </source>
</evidence>
<feature type="region of interest" description="Disordered" evidence="5">
    <location>
        <begin position="717"/>
        <end position="840"/>
    </location>
</feature>
<feature type="compositionally biased region" description="Low complexity" evidence="5">
    <location>
        <begin position="141"/>
        <end position="151"/>
    </location>
</feature>
<dbReference type="CDD" id="cd14498">
    <property type="entry name" value="DSP"/>
    <property type="match status" value="1"/>
</dbReference>
<dbReference type="Proteomes" id="UP000807353">
    <property type="component" value="Unassembled WGS sequence"/>
</dbReference>
<dbReference type="InterPro" id="IPR000387">
    <property type="entry name" value="Tyr_Pase_dom"/>
</dbReference>
<dbReference type="PROSITE" id="PS50054">
    <property type="entry name" value="TYR_PHOSPHATASE_DUAL"/>
    <property type="match status" value="1"/>
</dbReference>
<proteinExistence type="inferred from homology"/>
<evidence type="ECO:0000259" key="7">
    <source>
        <dbReference type="PROSITE" id="PS50056"/>
    </source>
</evidence>
<feature type="region of interest" description="Disordered" evidence="5">
    <location>
        <begin position="525"/>
        <end position="551"/>
    </location>
</feature>
<feature type="compositionally biased region" description="Pro residues" evidence="5">
    <location>
        <begin position="525"/>
        <end position="542"/>
    </location>
</feature>
<dbReference type="GO" id="GO:0005737">
    <property type="term" value="C:cytoplasm"/>
    <property type="evidence" value="ECO:0007669"/>
    <property type="project" value="TreeGrafter"/>
</dbReference>
<dbReference type="EC" id="3.1.3.48" evidence="2"/>
<feature type="compositionally biased region" description="Acidic residues" evidence="5">
    <location>
        <begin position="40"/>
        <end position="49"/>
    </location>
</feature>
<feature type="region of interest" description="Disordered" evidence="5">
    <location>
        <begin position="366"/>
        <end position="457"/>
    </location>
</feature>
<feature type="region of interest" description="Disordered" evidence="5">
    <location>
        <begin position="1"/>
        <end position="82"/>
    </location>
</feature>